<keyword evidence="2" id="KW-0501">Molybdenum cofactor biosynthesis</keyword>
<dbReference type="InterPro" id="IPR010505">
    <property type="entry name" value="MoaA_twitch"/>
</dbReference>
<dbReference type="PANTHER" id="PTHR22960:SF0">
    <property type="entry name" value="MOLYBDENUM COFACTOR BIOSYNTHESIS PROTEIN 1"/>
    <property type="match status" value="1"/>
</dbReference>
<dbReference type="NCBIfam" id="TIGR00581">
    <property type="entry name" value="moaC"/>
    <property type="match status" value="1"/>
</dbReference>
<dbReference type="AlphaFoldDB" id="A0A8S4G918"/>
<feature type="domain" description="Molybdopterin cofactor biosynthesis C (MoaC)" evidence="4">
    <location>
        <begin position="192"/>
        <end position="334"/>
    </location>
</feature>
<sequence length="408" mass="43557">MEFIHLLSVGKSRAFAGWFPDLRAVTPRPNDTARVFQVEGHAGRVGFISSMTHAFCSSCNRLRLTADGNLKVCLFGSAEVSLRDALRGGAEDEELAALIRQALMNKKPQHAGQYPPPHMRPPGILKRTRHVMIVKHAEPQGYEKPAHDFDRWLASYPSPPPLSLLQRPPAAVTSRRAYSSLSHVDGAGRARMVDVAHKPSTERAARAECALHVAAPVLALLRGRRVAKGDALAVAEVAGVLAAKRTADLIPLCHSLALSSVRVWVTLPPAGDAAGDTGGALRVVCEARAGGRTGVEMEALTGAALAALTLYDMCKAADPRMRITDLRVTRKQGGKRDFSEEHENEQTKASESGGPPESEDPPKPSGPPKSGDPPKSNGPPKKSGGPPKSSGSPADPKEPFAPVNFMYF</sequence>
<evidence type="ECO:0000259" key="5">
    <source>
        <dbReference type="Pfam" id="PF06463"/>
    </source>
</evidence>
<dbReference type="Proteomes" id="UP000653454">
    <property type="component" value="Unassembled WGS sequence"/>
</dbReference>
<dbReference type="EMBL" id="CAJHNJ030000102">
    <property type="protein sequence ID" value="CAG9135412.1"/>
    <property type="molecule type" value="Genomic_DNA"/>
</dbReference>
<dbReference type="Pfam" id="PF01967">
    <property type="entry name" value="MoaC"/>
    <property type="match status" value="1"/>
</dbReference>
<dbReference type="Pfam" id="PF06463">
    <property type="entry name" value="Mob_synth_C"/>
    <property type="match status" value="1"/>
</dbReference>
<feature type="region of interest" description="Disordered" evidence="3">
    <location>
        <begin position="327"/>
        <end position="408"/>
    </location>
</feature>
<keyword evidence="7" id="KW-1185">Reference proteome</keyword>
<comment type="pathway">
    <text evidence="1">Cofactor biosynthesis; molybdopterin biosynthesis.</text>
</comment>
<dbReference type="GO" id="GO:0061799">
    <property type="term" value="F:cyclic pyranopterin monophosphate synthase activity"/>
    <property type="evidence" value="ECO:0007669"/>
    <property type="project" value="TreeGrafter"/>
</dbReference>
<dbReference type="Gene3D" id="3.30.70.640">
    <property type="entry name" value="Molybdopterin cofactor biosynthesis C (MoaC) domain"/>
    <property type="match status" value="1"/>
</dbReference>
<protein>
    <submittedName>
        <fullName evidence="6">(diamondback moth) hypothetical protein</fullName>
    </submittedName>
</protein>
<dbReference type="GO" id="GO:0006777">
    <property type="term" value="P:Mo-molybdopterin cofactor biosynthetic process"/>
    <property type="evidence" value="ECO:0007669"/>
    <property type="project" value="UniProtKB-KW"/>
</dbReference>
<evidence type="ECO:0000313" key="7">
    <source>
        <dbReference type="Proteomes" id="UP000653454"/>
    </source>
</evidence>
<dbReference type="InterPro" id="IPR036522">
    <property type="entry name" value="MoaC_sf"/>
</dbReference>
<name>A0A8S4G918_PLUXY</name>
<evidence type="ECO:0000256" key="2">
    <source>
        <dbReference type="ARBA" id="ARBA00023150"/>
    </source>
</evidence>
<accession>A0A8S4G918</accession>
<dbReference type="PANTHER" id="PTHR22960">
    <property type="entry name" value="MOLYBDOPTERIN COFACTOR SYNTHESIS PROTEIN A"/>
    <property type="match status" value="1"/>
</dbReference>
<evidence type="ECO:0000313" key="6">
    <source>
        <dbReference type="EMBL" id="CAG9135412.1"/>
    </source>
</evidence>
<dbReference type="InterPro" id="IPR050105">
    <property type="entry name" value="MoCo_biosynth_MoaA/MoaC"/>
</dbReference>
<dbReference type="SUPFAM" id="SSF55040">
    <property type="entry name" value="Molybdenum cofactor biosynthesis protein C, MoaC"/>
    <property type="match status" value="1"/>
</dbReference>
<dbReference type="SUPFAM" id="SSF102114">
    <property type="entry name" value="Radical SAM enzymes"/>
    <property type="match status" value="1"/>
</dbReference>
<dbReference type="InterPro" id="IPR013785">
    <property type="entry name" value="Aldolase_TIM"/>
</dbReference>
<evidence type="ECO:0000256" key="1">
    <source>
        <dbReference type="ARBA" id="ARBA00005046"/>
    </source>
</evidence>
<evidence type="ECO:0000259" key="4">
    <source>
        <dbReference type="Pfam" id="PF01967"/>
    </source>
</evidence>
<dbReference type="InterPro" id="IPR058240">
    <property type="entry name" value="rSAM_sf"/>
</dbReference>
<dbReference type="GO" id="GO:0061798">
    <property type="term" value="F:GTP 3',8'-cyclase activity"/>
    <property type="evidence" value="ECO:0007669"/>
    <property type="project" value="TreeGrafter"/>
</dbReference>
<organism evidence="6 7">
    <name type="scientific">Plutella xylostella</name>
    <name type="common">Diamondback moth</name>
    <name type="synonym">Plutella maculipennis</name>
    <dbReference type="NCBI Taxonomy" id="51655"/>
    <lineage>
        <taxon>Eukaryota</taxon>
        <taxon>Metazoa</taxon>
        <taxon>Ecdysozoa</taxon>
        <taxon>Arthropoda</taxon>
        <taxon>Hexapoda</taxon>
        <taxon>Insecta</taxon>
        <taxon>Pterygota</taxon>
        <taxon>Neoptera</taxon>
        <taxon>Endopterygota</taxon>
        <taxon>Lepidoptera</taxon>
        <taxon>Glossata</taxon>
        <taxon>Ditrysia</taxon>
        <taxon>Yponomeutoidea</taxon>
        <taxon>Plutellidae</taxon>
        <taxon>Plutella</taxon>
    </lineage>
</organism>
<feature type="compositionally biased region" description="Basic and acidic residues" evidence="3">
    <location>
        <begin position="327"/>
        <end position="348"/>
    </location>
</feature>
<dbReference type="InterPro" id="IPR023045">
    <property type="entry name" value="MoaC"/>
</dbReference>
<dbReference type="NCBIfam" id="NF006870">
    <property type="entry name" value="PRK09364.1"/>
    <property type="match status" value="1"/>
</dbReference>
<dbReference type="GO" id="GO:0051539">
    <property type="term" value="F:4 iron, 4 sulfur cluster binding"/>
    <property type="evidence" value="ECO:0007669"/>
    <property type="project" value="UniProtKB-KW"/>
</dbReference>
<gene>
    <name evidence="6" type="ORF">PLXY2_LOCUS13661</name>
</gene>
<dbReference type="CDD" id="cd21117">
    <property type="entry name" value="Twitch_MoaA"/>
    <property type="match status" value="1"/>
</dbReference>
<dbReference type="InterPro" id="IPR002820">
    <property type="entry name" value="Mopterin_CF_biosynth-C_dom"/>
</dbReference>
<dbReference type="Gene3D" id="3.20.20.70">
    <property type="entry name" value="Aldolase class I"/>
    <property type="match status" value="1"/>
</dbReference>
<evidence type="ECO:0000256" key="3">
    <source>
        <dbReference type="SAM" id="MobiDB-lite"/>
    </source>
</evidence>
<proteinExistence type="predicted"/>
<feature type="compositionally biased region" description="Low complexity" evidence="3">
    <location>
        <begin position="373"/>
        <end position="394"/>
    </location>
</feature>
<comment type="caution">
    <text evidence="6">The sequence shown here is derived from an EMBL/GenBank/DDBJ whole genome shotgun (WGS) entry which is preliminary data.</text>
</comment>
<reference evidence="6" key="1">
    <citation type="submission" date="2020-11" db="EMBL/GenBank/DDBJ databases">
        <authorList>
            <person name="Whiteford S."/>
        </authorList>
    </citation>
    <scope>NUCLEOTIDE SEQUENCE</scope>
</reference>
<feature type="domain" description="Molybdenum cofactor biosynthesis protein A-like twitch" evidence="5">
    <location>
        <begin position="27"/>
        <end position="111"/>
    </location>
</feature>